<keyword evidence="3" id="KW-0732">Signal</keyword>
<evidence type="ECO:0000259" key="5">
    <source>
        <dbReference type="Pfam" id="PF08386"/>
    </source>
</evidence>
<dbReference type="SUPFAM" id="SSF81383">
    <property type="entry name" value="F-box domain"/>
    <property type="match status" value="1"/>
</dbReference>
<reference evidence="6" key="1">
    <citation type="submission" date="2023-11" db="EMBL/GenBank/DDBJ databases">
        <authorList>
            <person name="De Vega J J."/>
            <person name="De Vega J J."/>
        </authorList>
    </citation>
    <scope>NUCLEOTIDE SEQUENCE</scope>
</reference>
<feature type="signal peptide" evidence="3">
    <location>
        <begin position="1"/>
        <end position="27"/>
    </location>
</feature>
<dbReference type="Pfam" id="PF08386">
    <property type="entry name" value="Abhydrolase_4"/>
    <property type="match status" value="1"/>
</dbReference>
<dbReference type="InterPro" id="IPR029058">
    <property type="entry name" value="AB_hydrolase_fold"/>
</dbReference>
<dbReference type="Proteomes" id="UP001295794">
    <property type="component" value="Unassembled WGS sequence"/>
</dbReference>
<evidence type="ECO:0000313" key="7">
    <source>
        <dbReference type="Proteomes" id="UP001295794"/>
    </source>
</evidence>
<protein>
    <recommendedName>
        <fullName evidence="8">AB hydrolase-1 domain-containing protein</fullName>
    </recommendedName>
</protein>
<dbReference type="PANTHER" id="PTHR43248">
    <property type="entry name" value="2-SUCCINYL-6-HYDROXY-2,4-CYCLOHEXADIENE-1-CARBOXYLATE SYNTHASE"/>
    <property type="match status" value="1"/>
</dbReference>
<dbReference type="InterPro" id="IPR013595">
    <property type="entry name" value="Pept_S33_TAP-like_C"/>
</dbReference>
<dbReference type="GO" id="GO:0016787">
    <property type="term" value="F:hydrolase activity"/>
    <property type="evidence" value="ECO:0007669"/>
    <property type="project" value="UniProtKB-KW"/>
</dbReference>
<feature type="chain" id="PRO_5041947279" description="AB hydrolase-1 domain-containing protein" evidence="3">
    <location>
        <begin position="28"/>
        <end position="922"/>
    </location>
</feature>
<sequence length="922" mass="102221">MHNVARFSAQCALLLAGWLLLLSRREGLPFAKFRRDGDDYEVVALRPVVSNESVWNEIVPSSKLLWTDCYGDKQCARLLVPLDYGGAQGRTAAIALVRLQSVVSHHSPEYRGPVLLNPGGPGGSGVDFLLSRGAALQKIVGDQYDMVGFDPRGISRSTPRASFFLSRAERALWETSGDMFARSVNESASSLADGWARGILHGQLAGERDVENTLQFINTDHTARDMLSVVHAHGFEKLNYWGFSYGSVLGASFAAMFPDKVERLIIDGVADSYNYFALEWSNNLIDADTNWASFASGCVAAGPEGCPFYSTSAVQITDRLQALYNRLLQRPIPVRTAKSYGLVDFSKLRRTIFSALYSPYAKFPPLAAALADLERGNATALWEMSEGDAFECGCDPTEHIFDSVGDGGAAVLCNDGARMSGDFDSMERHYHEMLKVSEWADVWEPLRMQCLAWPNYPKKYFNGPFIANTSHPILLIGNTADPVTPLWAANNMSTGFTGSVVLTQDSVGISITLCCTRDDSSRTRVVTRQQFAYILPSPGAKDGMDESHRENRSPRRLVLPPEIWDCVLSFINSSYPATLHACSAVCRAWVPMSRRVLYDRGVNLSHKSAMRFVDLVAHPLHTFTGIVKLKVFYVNGNIALLFDRLAMLPALREFWIWHDSRIEFEDGTGGMGPFGFPCVRSVEKLVLVDFSFKTGEDVVQFVVRFPRLKYLRLARVVIFDVDAIQTPLSISLDRFEFYVHHAVDFVANGAVEIRTSELVLDRAKQASELQISLLQHYLDFLDSGLSVLELGPSFPPHALRTGTNTGIIALTICEMLSISMSIGQNDRLGELSVDADFISMLIRLGDSGLRIQSLSLGVGSTLALTKYSDPFHAFSTLAVLHKVQAVTLRVDWDEFEFLPQDLVIKHVLELIPSCWQDILVVI</sequence>
<dbReference type="Gene3D" id="3.40.50.1820">
    <property type="entry name" value="alpha/beta hydrolase"/>
    <property type="match status" value="1"/>
</dbReference>
<dbReference type="PANTHER" id="PTHR43248:SF25">
    <property type="entry name" value="AB HYDROLASE-1 DOMAIN-CONTAINING PROTEIN-RELATED"/>
    <property type="match status" value="1"/>
</dbReference>
<gene>
    <name evidence="6" type="ORF">MYCIT1_LOCUS8890</name>
</gene>
<evidence type="ECO:0000256" key="3">
    <source>
        <dbReference type="SAM" id="SignalP"/>
    </source>
</evidence>
<dbReference type="InterPro" id="IPR051601">
    <property type="entry name" value="Serine_prot/Carboxylest_S33"/>
</dbReference>
<evidence type="ECO:0008006" key="8">
    <source>
        <dbReference type="Google" id="ProtNLM"/>
    </source>
</evidence>
<name>A0AAD2H0C9_9AGAR</name>
<evidence type="ECO:0000259" key="4">
    <source>
        <dbReference type="Pfam" id="PF00561"/>
    </source>
</evidence>
<dbReference type="EMBL" id="CAVNYO010000110">
    <property type="protein sequence ID" value="CAK5266886.1"/>
    <property type="molecule type" value="Genomic_DNA"/>
</dbReference>
<evidence type="ECO:0000256" key="2">
    <source>
        <dbReference type="ARBA" id="ARBA00022801"/>
    </source>
</evidence>
<organism evidence="6 7">
    <name type="scientific">Mycena citricolor</name>
    <dbReference type="NCBI Taxonomy" id="2018698"/>
    <lineage>
        <taxon>Eukaryota</taxon>
        <taxon>Fungi</taxon>
        <taxon>Dikarya</taxon>
        <taxon>Basidiomycota</taxon>
        <taxon>Agaricomycotina</taxon>
        <taxon>Agaricomycetes</taxon>
        <taxon>Agaricomycetidae</taxon>
        <taxon>Agaricales</taxon>
        <taxon>Marasmiineae</taxon>
        <taxon>Mycenaceae</taxon>
        <taxon>Mycena</taxon>
    </lineage>
</organism>
<dbReference type="InterPro" id="IPR036047">
    <property type="entry name" value="F-box-like_dom_sf"/>
</dbReference>
<keyword evidence="2" id="KW-0378">Hydrolase</keyword>
<dbReference type="Pfam" id="PF00561">
    <property type="entry name" value="Abhydrolase_1"/>
    <property type="match status" value="1"/>
</dbReference>
<comment type="similarity">
    <text evidence="1">Belongs to the peptidase S33 family.</text>
</comment>
<evidence type="ECO:0000256" key="1">
    <source>
        <dbReference type="ARBA" id="ARBA00010088"/>
    </source>
</evidence>
<evidence type="ECO:0000313" key="6">
    <source>
        <dbReference type="EMBL" id="CAK5266886.1"/>
    </source>
</evidence>
<accession>A0AAD2H0C9</accession>
<proteinExistence type="inferred from homology"/>
<dbReference type="SUPFAM" id="SSF53474">
    <property type="entry name" value="alpha/beta-Hydrolases"/>
    <property type="match status" value="1"/>
</dbReference>
<feature type="domain" description="Peptidase S33 tripeptidyl aminopeptidase-like C-terminal" evidence="5">
    <location>
        <begin position="439"/>
        <end position="508"/>
    </location>
</feature>
<feature type="domain" description="AB hydrolase-1" evidence="4">
    <location>
        <begin position="113"/>
        <end position="281"/>
    </location>
</feature>
<keyword evidence="7" id="KW-1185">Reference proteome</keyword>
<comment type="caution">
    <text evidence="6">The sequence shown here is derived from an EMBL/GenBank/DDBJ whole genome shotgun (WGS) entry which is preliminary data.</text>
</comment>
<dbReference type="InterPro" id="IPR000073">
    <property type="entry name" value="AB_hydrolase_1"/>
</dbReference>
<dbReference type="AlphaFoldDB" id="A0AAD2H0C9"/>